<gene>
    <name evidence="1" type="ORF">PAECIP111893_00265</name>
</gene>
<sequence length="98" mass="11268">MSNFKQKKITTKNGKEYTLQHPGVRTVAKINDRVKNKHGIPSEEKVCDEMFAHVVVEPKVKIEDFESYIDMMEVANKAYYFITGVDDPDKDKTDGNDQ</sequence>
<dbReference type="EMBL" id="CAKMMF010000001">
    <property type="protein sequence ID" value="CAH1190303.1"/>
    <property type="molecule type" value="Genomic_DNA"/>
</dbReference>
<dbReference type="Proteomes" id="UP000838686">
    <property type="component" value="Unassembled WGS sequence"/>
</dbReference>
<evidence type="ECO:0008006" key="3">
    <source>
        <dbReference type="Google" id="ProtNLM"/>
    </source>
</evidence>
<evidence type="ECO:0000313" key="2">
    <source>
        <dbReference type="Proteomes" id="UP000838686"/>
    </source>
</evidence>
<protein>
    <recommendedName>
        <fullName evidence="3">Phage protein</fullName>
    </recommendedName>
</protein>
<keyword evidence="2" id="KW-1185">Reference proteome</keyword>
<proteinExistence type="predicted"/>
<accession>A0ABM9BMB8</accession>
<name>A0ABM9BMB8_9BACL</name>
<organism evidence="1 2">
    <name type="scientific">Paenibacillus plantiphilus</name>
    <dbReference type="NCBI Taxonomy" id="2905650"/>
    <lineage>
        <taxon>Bacteria</taxon>
        <taxon>Bacillati</taxon>
        <taxon>Bacillota</taxon>
        <taxon>Bacilli</taxon>
        <taxon>Bacillales</taxon>
        <taxon>Paenibacillaceae</taxon>
        <taxon>Paenibacillus</taxon>
    </lineage>
</organism>
<dbReference type="RefSeq" id="WP_236338475.1">
    <property type="nucleotide sequence ID" value="NZ_CAKMMF010000001.1"/>
</dbReference>
<comment type="caution">
    <text evidence="1">The sequence shown here is derived from an EMBL/GenBank/DDBJ whole genome shotgun (WGS) entry which is preliminary data.</text>
</comment>
<reference evidence="1" key="1">
    <citation type="submission" date="2022-01" db="EMBL/GenBank/DDBJ databases">
        <authorList>
            <person name="Criscuolo A."/>
        </authorList>
    </citation>
    <scope>NUCLEOTIDE SEQUENCE</scope>
    <source>
        <strain evidence="1">CIP111893</strain>
    </source>
</reference>
<evidence type="ECO:0000313" key="1">
    <source>
        <dbReference type="EMBL" id="CAH1190303.1"/>
    </source>
</evidence>